<evidence type="ECO:0000256" key="2">
    <source>
        <dbReference type="ARBA" id="ARBA00022692"/>
    </source>
</evidence>
<evidence type="ECO:0000256" key="4">
    <source>
        <dbReference type="ARBA" id="ARBA00023136"/>
    </source>
</evidence>
<accession>F1YPR2</accession>
<comment type="subcellular location">
    <subcellularLocation>
        <location evidence="1">Membrane</location>
        <topology evidence="1">Multi-pass membrane protein</topology>
    </subcellularLocation>
</comment>
<dbReference type="GO" id="GO:0016020">
    <property type="term" value="C:membrane"/>
    <property type="evidence" value="ECO:0007669"/>
    <property type="project" value="UniProtKB-SubCell"/>
</dbReference>
<evidence type="ECO:0008006" key="7">
    <source>
        <dbReference type="Google" id="ProtNLM"/>
    </source>
</evidence>
<protein>
    <recommendedName>
        <fullName evidence="7">DoxX family protein</fullName>
    </recommendedName>
</protein>
<dbReference type="Proteomes" id="UP000035065">
    <property type="component" value="Unassembled WGS sequence"/>
</dbReference>
<organism evidence="5 6">
    <name type="scientific">Gordonia neofelifaecis NRRL B-59395</name>
    <dbReference type="NCBI Taxonomy" id="644548"/>
    <lineage>
        <taxon>Bacteria</taxon>
        <taxon>Bacillati</taxon>
        <taxon>Actinomycetota</taxon>
        <taxon>Actinomycetes</taxon>
        <taxon>Mycobacteriales</taxon>
        <taxon>Gordoniaceae</taxon>
        <taxon>Gordonia</taxon>
    </lineage>
</organism>
<dbReference type="Pfam" id="PF07681">
    <property type="entry name" value="DoxX"/>
    <property type="match status" value="1"/>
</dbReference>
<dbReference type="EMBL" id="AEUD01000027">
    <property type="protein sequence ID" value="EGD53341.1"/>
    <property type="molecule type" value="Genomic_DNA"/>
</dbReference>
<keyword evidence="4" id="KW-0472">Membrane</keyword>
<dbReference type="RefSeq" id="WP_009681101.1">
    <property type="nucleotide sequence ID" value="NZ_AEUD01000027.1"/>
</dbReference>
<gene>
    <name evidence="5" type="ORF">SCNU_19597</name>
</gene>
<evidence type="ECO:0000256" key="1">
    <source>
        <dbReference type="ARBA" id="ARBA00004141"/>
    </source>
</evidence>
<keyword evidence="6" id="KW-1185">Reference proteome</keyword>
<comment type="caution">
    <text evidence="5">The sequence shown here is derived from an EMBL/GenBank/DDBJ whole genome shotgun (WGS) entry which is preliminary data.</text>
</comment>
<dbReference type="eggNOG" id="COG2259">
    <property type="taxonomic scope" value="Bacteria"/>
</dbReference>
<name>F1YPR2_9ACTN</name>
<proteinExistence type="predicted"/>
<evidence type="ECO:0000313" key="5">
    <source>
        <dbReference type="EMBL" id="EGD53341.1"/>
    </source>
</evidence>
<dbReference type="STRING" id="644548.SCNU_19597"/>
<sequence>MLGSAFIASGLDALQAPTGSADVVQPLASRLSAEPETVVRAAGAVQIAAGAALAVGKAPRLASAVLTGTLVPTALLGGDFWNETDPTRRRTKRAYFMKDLGLLGGVLIAAADTEGRPSLGWRGRRRIAQVRASAAAALPNDSDTASAWGSAVEHAETLAHDIADRVPMEAIKDQASHLAEAARAQTNAAVEAAPGVLERVRDQAADTADEIVARAPAALRRSDGR</sequence>
<keyword evidence="3" id="KW-1133">Transmembrane helix</keyword>
<keyword evidence="2" id="KW-0812">Transmembrane</keyword>
<evidence type="ECO:0000256" key="3">
    <source>
        <dbReference type="ARBA" id="ARBA00022989"/>
    </source>
</evidence>
<dbReference type="InterPro" id="IPR032808">
    <property type="entry name" value="DoxX"/>
</dbReference>
<dbReference type="AlphaFoldDB" id="F1YPR2"/>
<reference evidence="5 6" key="1">
    <citation type="journal article" date="2011" name="J. Bacteriol.">
        <title>Draft Genome Sequence of Gordonia neofelifaecis NRRL B-59395, a Cholesterol-Degrading Actinomycete.</title>
        <authorList>
            <person name="Ge F."/>
            <person name="Li W."/>
            <person name="Chen G."/>
            <person name="Liu Y."/>
            <person name="Zhang G."/>
            <person name="Yong B."/>
            <person name="Wang Q."/>
            <person name="Wang N."/>
            <person name="Huang Z."/>
            <person name="Li W."/>
            <person name="Wang J."/>
            <person name="Wu C."/>
            <person name="Xie Q."/>
            <person name="Liu G."/>
        </authorList>
    </citation>
    <scope>NUCLEOTIDE SEQUENCE [LARGE SCALE GENOMIC DNA]</scope>
    <source>
        <strain evidence="5 6">NRRL B-59395</strain>
    </source>
</reference>
<evidence type="ECO:0000313" key="6">
    <source>
        <dbReference type="Proteomes" id="UP000035065"/>
    </source>
</evidence>